<protein>
    <submittedName>
        <fullName evidence="4">Uncharacterized protein LOC103665594</fullName>
    </submittedName>
</protein>
<dbReference type="AlphaFoldDB" id="A0A384CAA7"/>
<keyword evidence="2" id="KW-0732">Signal</keyword>
<dbReference type="GeneID" id="103665594"/>
<accession>A0A384CAA7</accession>
<feature type="compositionally biased region" description="Basic and acidic residues" evidence="1">
    <location>
        <begin position="80"/>
        <end position="98"/>
    </location>
</feature>
<evidence type="ECO:0000313" key="3">
    <source>
        <dbReference type="Proteomes" id="UP000261680"/>
    </source>
</evidence>
<reference evidence="4" key="1">
    <citation type="submission" date="2025-08" db="UniProtKB">
        <authorList>
            <consortium name="RefSeq"/>
        </authorList>
    </citation>
    <scope>IDENTIFICATION</scope>
    <source>
        <tissue evidence="4">Whole blood</tissue>
    </source>
</reference>
<dbReference type="Proteomes" id="UP000261680">
    <property type="component" value="Unplaced"/>
</dbReference>
<keyword evidence="3" id="KW-1185">Reference proteome</keyword>
<dbReference type="RefSeq" id="XP_008691773.1">
    <property type="nucleotide sequence ID" value="XM_008693551.2"/>
</dbReference>
<proteinExistence type="predicted"/>
<evidence type="ECO:0000313" key="4">
    <source>
        <dbReference type="RefSeq" id="XP_008691773.1"/>
    </source>
</evidence>
<dbReference type="KEGG" id="umr:103665594"/>
<feature type="region of interest" description="Disordered" evidence="1">
    <location>
        <begin position="74"/>
        <end position="100"/>
    </location>
</feature>
<gene>
    <name evidence="4" type="primary">LOC103665594</name>
</gene>
<sequence>MPWAHNPQPCLVFRWPVFDACLLSALRVACAGNVVRGRAGPPFMELMLSVGQQTGQQVERADNVKDEVVNGEKVQGQEFSRNRKTLEPRREHGPERSCRGRRGQTGWSFLKRTSYGLVLRGNTGTFSLRWNDGGTLLAEAARTRLHLEEVPGVRLGKADSEFIFKPKWAPQLPGRSRWPLGRIEIGIWSDTCQEARRLPSGQGFRLAEGQECA</sequence>
<feature type="chain" id="PRO_5017004566" evidence="2">
    <location>
        <begin position="32"/>
        <end position="213"/>
    </location>
</feature>
<evidence type="ECO:0000256" key="2">
    <source>
        <dbReference type="SAM" id="SignalP"/>
    </source>
</evidence>
<organism evidence="3 4">
    <name type="scientific">Ursus maritimus</name>
    <name type="common">Polar bear</name>
    <name type="synonym">Thalarctos maritimus</name>
    <dbReference type="NCBI Taxonomy" id="29073"/>
    <lineage>
        <taxon>Eukaryota</taxon>
        <taxon>Metazoa</taxon>
        <taxon>Chordata</taxon>
        <taxon>Craniata</taxon>
        <taxon>Vertebrata</taxon>
        <taxon>Euteleostomi</taxon>
        <taxon>Mammalia</taxon>
        <taxon>Eutheria</taxon>
        <taxon>Laurasiatheria</taxon>
        <taxon>Carnivora</taxon>
        <taxon>Caniformia</taxon>
        <taxon>Ursidae</taxon>
        <taxon>Ursus</taxon>
    </lineage>
</organism>
<feature type="signal peptide" evidence="2">
    <location>
        <begin position="1"/>
        <end position="31"/>
    </location>
</feature>
<evidence type="ECO:0000256" key="1">
    <source>
        <dbReference type="SAM" id="MobiDB-lite"/>
    </source>
</evidence>
<name>A0A384CAA7_URSMA</name>